<dbReference type="PANTHER" id="PTHR34415:SF1">
    <property type="entry name" value="INTEGRASE CATALYTIC DOMAIN-CONTAINING PROTEIN"/>
    <property type="match status" value="1"/>
</dbReference>
<dbReference type="EMBL" id="BSXT01007637">
    <property type="protein sequence ID" value="GMF64061.1"/>
    <property type="molecule type" value="Genomic_DNA"/>
</dbReference>
<evidence type="ECO:0000313" key="2">
    <source>
        <dbReference type="EMBL" id="GMF64061.1"/>
    </source>
</evidence>
<dbReference type="PANTHER" id="PTHR34415">
    <property type="entry name" value="INTEGRASE CATALYTIC DOMAIN-CONTAINING PROTEIN"/>
    <property type="match status" value="1"/>
</dbReference>
<feature type="region of interest" description="Disordered" evidence="1">
    <location>
        <begin position="1"/>
        <end position="95"/>
    </location>
</feature>
<feature type="region of interest" description="Disordered" evidence="1">
    <location>
        <begin position="244"/>
        <end position="263"/>
    </location>
</feature>
<feature type="compositionally biased region" description="Polar residues" evidence="1">
    <location>
        <begin position="1"/>
        <end position="12"/>
    </location>
</feature>
<dbReference type="AlphaFoldDB" id="A0A9W6YI06"/>
<dbReference type="OrthoDB" id="128943at2759"/>
<organism evidence="2 3">
    <name type="scientific">Phytophthora fragariaefolia</name>
    <dbReference type="NCBI Taxonomy" id="1490495"/>
    <lineage>
        <taxon>Eukaryota</taxon>
        <taxon>Sar</taxon>
        <taxon>Stramenopiles</taxon>
        <taxon>Oomycota</taxon>
        <taxon>Peronosporomycetes</taxon>
        <taxon>Peronosporales</taxon>
        <taxon>Peronosporaceae</taxon>
        <taxon>Phytophthora</taxon>
    </lineage>
</organism>
<name>A0A9W6YI06_9STRA</name>
<accession>A0A9W6YI06</accession>
<comment type="caution">
    <text evidence="2">The sequence shown here is derived from an EMBL/GenBank/DDBJ whole genome shotgun (WGS) entry which is preliminary data.</text>
</comment>
<reference evidence="2" key="1">
    <citation type="submission" date="2023-04" db="EMBL/GenBank/DDBJ databases">
        <title>Phytophthora fragariaefolia NBRC 109709.</title>
        <authorList>
            <person name="Ichikawa N."/>
            <person name="Sato H."/>
            <person name="Tonouchi N."/>
        </authorList>
    </citation>
    <scope>NUCLEOTIDE SEQUENCE</scope>
    <source>
        <strain evidence="2">NBRC 109709</strain>
    </source>
</reference>
<sequence>MLIPLSSASSLYQDAPTDVESDLASVDSQPLPPPPSRQQRRLRVTSPHLASRYIHDATNLGSSSSEELDDSNDEGWSMAESAEEDEEVTADCEDDDSAEEDISINLIDVNVNQNVTRFIKAENCERRCLQGKAHGVYGLVCRSNDQVGEADVGREKFNYYLPFVGAVCRPSFARCLDLTPLAIQRYKTRVRDGNIATKTHGNLLNKNASTVDTPWLVKWFKEFANEVGEVVPVRVRLQKTVGGKAEEDEAPMAKKKPLKAVQV</sequence>
<feature type="compositionally biased region" description="Basic residues" evidence="1">
    <location>
        <begin position="253"/>
        <end position="263"/>
    </location>
</feature>
<evidence type="ECO:0000313" key="3">
    <source>
        <dbReference type="Proteomes" id="UP001165121"/>
    </source>
</evidence>
<keyword evidence="3" id="KW-1185">Reference proteome</keyword>
<proteinExistence type="predicted"/>
<feature type="compositionally biased region" description="Acidic residues" evidence="1">
    <location>
        <begin position="81"/>
        <end position="95"/>
    </location>
</feature>
<dbReference type="Proteomes" id="UP001165121">
    <property type="component" value="Unassembled WGS sequence"/>
</dbReference>
<gene>
    <name evidence="2" type="ORF">Pfra01_002798900</name>
</gene>
<protein>
    <submittedName>
        <fullName evidence="2">Unnamed protein product</fullName>
    </submittedName>
</protein>
<evidence type="ECO:0000256" key="1">
    <source>
        <dbReference type="SAM" id="MobiDB-lite"/>
    </source>
</evidence>